<dbReference type="Proteomes" id="UP001152130">
    <property type="component" value="Unassembled WGS sequence"/>
</dbReference>
<protein>
    <submittedName>
        <fullName evidence="2">Uncharacterized protein</fullName>
    </submittedName>
</protein>
<evidence type="ECO:0000256" key="1">
    <source>
        <dbReference type="SAM" id="MobiDB-lite"/>
    </source>
</evidence>
<keyword evidence="3" id="KW-1185">Reference proteome</keyword>
<gene>
    <name evidence="2" type="ORF">NW766_000354</name>
</gene>
<dbReference type="EMBL" id="JAPDHF010000001">
    <property type="protein sequence ID" value="KAJ4024122.1"/>
    <property type="molecule type" value="Genomic_DNA"/>
</dbReference>
<reference evidence="2" key="1">
    <citation type="submission" date="2022-10" db="EMBL/GenBank/DDBJ databases">
        <title>Fusarium specimens isolated from Avocado Roots.</title>
        <authorList>
            <person name="Stajich J."/>
            <person name="Roper C."/>
            <person name="Heimlech-Rivalta G."/>
        </authorList>
    </citation>
    <scope>NUCLEOTIDE SEQUENCE</scope>
    <source>
        <strain evidence="2">CF00143</strain>
    </source>
</reference>
<evidence type="ECO:0000313" key="2">
    <source>
        <dbReference type="EMBL" id="KAJ4024122.1"/>
    </source>
</evidence>
<evidence type="ECO:0000313" key="3">
    <source>
        <dbReference type="Proteomes" id="UP001152130"/>
    </source>
</evidence>
<feature type="compositionally biased region" description="Polar residues" evidence="1">
    <location>
        <begin position="157"/>
        <end position="168"/>
    </location>
</feature>
<organism evidence="2 3">
    <name type="scientific">Fusarium irregulare</name>
    <dbReference type="NCBI Taxonomy" id="2494466"/>
    <lineage>
        <taxon>Eukaryota</taxon>
        <taxon>Fungi</taxon>
        <taxon>Dikarya</taxon>
        <taxon>Ascomycota</taxon>
        <taxon>Pezizomycotina</taxon>
        <taxon>Sordariomycetes</taxon>
        <taxon>Hypocreomycetidae</taxon>
        <taxon>Hypocreales</taxon>
        <taxon>Nectriaceae</taxon>
        <taxon>Fusarium</taxon>
        <taxon>Fusarium incarnatum-equiseti species complex</taxon>
    </lineage>
</organism>
<feature type="compositionally biased region" description="Polar residues" evidence="1">
    <location>
        <begin position="87"/>
        <end position="123"/>
    </location>
</feature>
<name>A0A9W8PZM4_9HYPO</name>
<dbReference type="OrthoDB" id="5097852at2759"/>
<proteinExistence type="predicted"/>
<dbReference type="AlphaFoldDB" id="A0A9W8PZM4"/>
<feature type="region of interest" description="Disordered" evidence="1">
    <location>
        <begin position="87"/>
        <end position="195"/>
    </location>
</feature>
<comment type="caution">
    <text evidence="2">The sequence shown here is derived from an EMBL/GenBank/DDBJ whole genome shotgun (WGS) entry which is preliminary data.</text>
</comment>
<feature type="compositionally biased region" description="Polar residues" evidence="1">
    <location>
        <begin position="184"/>
        <end position="195"/>
    </location>
</feature>
<sequence>MVSKDPPCYCVGLFKRLGLCKKKAQEDHELITIAARDVPIIPPTRTQTIVPESSAGTKTRKLSIALPSKRTKQELSNDTCNNWFENLVNTDQSSGNSGEPSTKDASNQPKEASIKDTSNQPEEASTKDISDQPEEVLTKDASNQEEALTKDVHSYSGEASTKYTSNQPEEALTKDASDQEEASNKNTSDQSPQAI</sequence>
<accession>A0A9W8PZM4</accession>